<dbReference type="PANTHER" id="PTHR34485:SF2">
    <property type="entry name" value="PROLINE RICH, LACRIMAL 1"/>
    <property type="match status" value="1"/>
</dbReference>
<name>A0ABN8LQC0_9CNID</name>
<evidence type="ECO:0000313" key="2">
    <source>
        <dbReference type="Proteomes" id="UP001159427"/>
    </source>
</evidence>
<organism evidence="1 2">
    <name type="scientific">Porites evermanni</name>
    <dbReference type="NCBI Taxonomy" id="104178"/>
    <lineage>
        <taxon>Eukaryota</taxon>
        <taxon>Metazoa</taxon>
        <taxon>Cnidaria</taxon>
        <taxon>Anthozoa</taxon>
        <taxon>Hexacorallia</taxon>
        <taxon>Scleractinia</taxon>
        <taxon>Fungiina</taxon>
        <taxon>Poritidae</taxon>
        <taxon>Porites</taxon>
    </lineage>
</organism>
<comment type="caution">
    <text evidence="1">The sequence shown here is derived from an EMBL/GenBank/DDBJ whole genome shotgun (WGS) entry which is preliminary data.</text>
</comment>
<reference evidence="1 2" key="1">
    <citation type="submission" date="2022-05" db="EMBL/GenBank/DDBJ databases">
        <authorList>
            <consortium name="Genoscope - CEA"/>
            <person name="William W."/>
        </authorList>
    </citation>
    <scope>NUCLEOTIDE SEQUENCE [LARGE SCALE GENOMIC DNA]</scope>
</reference>
<dbReference type="PANTHER" id="PTHR34485">
    <property type="entry name" value="PROLINE-RICH, LACRIMAL 1"/>
    <property type="match status" value="1"/>
</dbReference>
<sequence length="314" mass="35527">MCEEKKNRMKEKDGAVLGSWKKAVVTSDGVWHTRGHFSKNGFFFKKNFPAGGGGLLWYGHKCIRGKDDVIDEELYAGTAKSMEGVLAGECYKQAKKEGCHVDTVWQDGDSSSAKSVTEHHSNSTVYKCGGHVGRAHTNNLKEAAKKKEFSNDIAQKFKDKFPNIKTLKCKCERHKSGCGCLSETFIKGARINHFCILQQCKSPEDYAERMRVVSQYHCRDIHSWDEESCGFHPQYSCSCNQCDEDEEPSCEGKEYHIKVPNLLECEKTAEDSEAVIHPELGRGHSNLCEAHFTVLPQFRAKDQSLQRYIFKIIL</sequence>
<dbReference type="Proteomes" id="UP001159427">
    <property type="component" value="Unassembled WGS sequence"/>
</dbReference>
<keyword evidence="2" id="KW-1185">Reference proteome</keyword>
<gene>
    <name evidence="1" type="ORF">PEVE_00002744</name>
</gene>
<proteinExistence type="predicted"/>
<accession>A0ABN8LQC0</accession>
<dbReference type="EMBL" id="CALNXI010000116">
    <property type="protein sequence ID" value="CAH3019461.1"/>
    <property type="molecule type" value="Genomic_DNA"/>
</dbReference>
<evidence type="ECO:0000313" key="1">
    <source>
        <dbReference type="EMBL" id="CAH3019461.1"/>
    </source>
</evidence>
<protein>
    <submittedName>
        <fullName evidence="1">Uncharacterized protein</fullName>
    </submittedName>
</protein>